<feature type="region of interest" description="Disordered" evidence="1">
    <location>
        <begin position="1"/>
        <end position="28"/>
    </location>
</feature>
<feature type="compositionally biased region" description="Polar residues" evidence="1">
    <location>
        <begin position="19"/>
        <end position="28"/>
    </location>
</feature>
<gene>
    <name evidence="2" type="ORF">PFDG_05113</name>
</gene>
<dbReference type="KEGG" id="pfd:PFDG_05113"/>
<reference evidence="3" key="1">
    <citation type="submission" date="2006-09" db="EMBL/GenBank/DDBJ databases">
        <title>Annotation of Plasmodium falciparum Dd2.</title>
        <authorList>
            <consortium name="The Broad Institute Genome Sequencing Platform"/>
            <person name="Volkman S.K."/>
            <person name="Neafsey D.E."/>
            <person name="Dash A.P."/>
            <person name="Chitnis C.E."/>
            <person name="Hartl D.L."/>
            <person name="Young S.K."/>
            <person name="Zeng Q."/>
            <person name="Koehrsen M."/>
            <person name="Alvarado L."/>
            <person name="Berlin A."/>
            <person name="Borenstein D."/>
            <person name="Chapman S.B."/>
            <person name="Chen Z."/>
            <person name="Engels R."/>
            <person name="Freedman E."/>
            <person name="Gellesch M."/>
            <person name="Goldberg J."/>
            <person name="Griggs A."/>
            <person name="Gujja S."/>
            <person name="Heilman E.R."/>
            <person name="Heiman D.I."/>
            <person name="Howarth C."/>
            <person name="Jen D."/>
            <person name="Larson L."/>
            <person name="Mehta T."/>
            <person name="Neiman D."/>
            <person name="Park D."/>
            <person name="Pearson M."/>
            <person name="Roberts A."/>
            <person name="Saif S."/>
            <person name="Shea T."/>
            <person name="Shenoy N."/>
            <person name="Sisk P."/>
            <person name="Stolte C."/>
            <person name="Sykes S."/>
            <person name="Walk T."/>
            <person name="White J."/>
            <person name="Yandava C."/>
            <person name="Haas B."/>
            <person name="Henn M.R."/>
            <person name="Nusbaum C."/>
            <person name="Birren B."/>
        </authorList>
    </citation>
    <scope>NUCLEOTIDE SEQUENCE [LARGE SCALE GENOMIC DNA]</scope>
</reference>
<proteinExistence type="predicted"/>
<organism evidence="2 3">
    <name type="scientific">Plasmodium falciparum (isolate Dd2)</name>
    <dbReference type="NCBI Taxonomy" id="57267"/>
    <lineage>
        <taxon>Eukaryota</taxon>
        <taxon>Sar</taxon>
        <taxon>Alveolata</taxon>
        <taxon>Apicomplexa</taxon>
        <taxon>Aconoidasida</taxon>
        <taxon>Haemosporida</taxon>
        <taxon>Plasmodiidae</taxon>
        <taxon>Plasmodium</taxon>
        <taxon>Plasmodium (Laverania)</taxon>
    </lineage>
</organism>
<accession>A0A0L7M9L8</accession>
<protein>
    <submittedName>
        <fullName evidence="2">Uncharacterized protein</fullName>
    </submittedName>
</protein>
<evidence type="ECO:0000313" key="3">
    <source>
        <dbReference type="Proteomes" id="UP000054282"/>
    </source>
</evidence>
<dbReference type="EMBL" id="GG702673">
    <property type="protein sequence ID" value="KOB89564.1"/>
    <property type="molecule type" value="Genomic_DNA"/>
</dbReference>
<sequence>MQKKISQTQYICPQREDNNTPNSKKNCSNTNHIMSITHSNMNNTKNTNNHNNNNNNNNYVVNHTTHSTSFYYLHNENPRNVNSDNHKEIKGDNVHMKFQPLPENHKDWRILELM</sequence>
<dbReference type="Proteomes" id="UP000054282">
    <property type="component" value="Unassembled WGS sequence"/>
</dbReference>
<name>A0A0L7M9L8_PLAF4</name>
<feature type="compositionally biased region" description="Polar residues" evidence="1">
    <location>
        <begin position="1"/>
        <end position="11"/>
    </location>
</feature>
<dbReference type="OMA" id="THTIQAM"/>
<dbReference type="AlphaFoldDB" id="A0A0L7M9L8"/>
<reference evidence="3" key="2">
    <citation type="submission" date="2006-09" db="EMBL/GenBank/DDBJ databases">
        <title>The genome sequence of Plasmodium falciparum Dd2.</title>
        <authorList>
            <consortium name="The Broad Institute Genome Sequencing Platform"/>
            <person name="Birren B."/>
            <person name="Lander E."/>
            <person name="Galagan J."/>
            <person name="Nusbaum C."/>
            <person name="Devon K."/>
            <person name="Henn M."/>
            <person name="Jaffe D."/>
            <person name="Butler J."/>
            <person name="Alvarez P."/>
            <person name="Gnerre S."/>
            <person name="Grabherr M."/>
            <person name="Kleber M."/>
            <person name="Mauceli E."/>
            <person name="Brockman W."/>
            <person name="MacCallum I.A."/>
            <person name="Rounsley S."/>
            <person name="Young S."/>
            <person name="LaButti K."/>
            <person name="Pushparaj V."/>
            <person name="DeCaprio D."/>
            <person name="Crawford M."/>
            <person name="Koehrsen M."/>
            <person name="Engels R."/>
            <person name="Montgomery P."/>
            <person name="Pearson M."/>
            <person name="Howarth C."/>
            <person name="Larson L."/>
            <person name="Luoma S."/>
            <person name="White J."/>
            <person name="Kodira C."/>
            <person name="Zeng Q."/>
            <person name="O'Leary S."/>
            <person name="Yandava C."/>
            <person name="Alvarado L."/>
            <person name="Wirth D."/>
            <person name="Volkman S."/>
            <person name="Hartl D."/>
        </authorList>
    </citation>
    <scope>NUCLEOTIDE SEQUENCE [LARGE SCALE GENOMIC DNA]</scope>
</reference>
<evidence type="ECO:0000256" key="1">
    <source>
        <dbReference type="SAM" id="MobiDB-lite"/>
    </source>
</evidence>
<evidence type="ECO:0000313" key="2">
    <source>
        <dbReference type="EMBL" id="KOB89564.1"/>
    </source>
</evidence>
<feature type="region of interest" description="Disordered" evidence="1">
    <location>
        <begin position="40"/>
        <end position="62"/>
    </location>
</feature>